<feature type="region of interest" description="Disordered" evidence="1">
    <location>
        <begin position="1"/>
        <end position="29"/>
    </location>
</feature>
<name>A0AAD5RRR5_9PEZI</name>
<dbReference type="Proteomes" id="UP001201980">
    <property type="component" value="Unassembled WGS sequence"/>
</dbReference>
<keyword evidence="3" id="KW-1185">Reference proteome</keyword>
<feature type="compositionally biased region" description="Polar residues" evidence="1">
    <location>
        <begin position="237"/>
        <end position="246"/>
    </location>
</feature>
<feature type="region of interest" description="Disordered" evidence="1">
    <location>
        <begin position="187"/>
        <end position="373"/>
    </location>
</feature>
<organism evidence="2 3">
    <name type="scientific">Zalerion maritima</name>
    <dbReference type="NCBI Taxonomy" id="339359"/>
    <lineage>
        <taxon>Eukaryota</taxon>
        <taxon>Fungi</taxon>
        <taxon>Dikarya</taxon>
        <taxon>Ascomycota</taxon>
        <taxon>Pezizomycotina</taxon>
        <taxon>Sordariomycetes</taxon>
        <taxon>Lulworthiomycetidae</taxon>
        <taxon>Lulworthiales</taxon>
        <taxon>Lulworthiaceae</taxon>
        <taxon>Zalerion</taxon>
    </lineage>
</organism>
<comment type="caution">
    <text evidence="2">The sequence shown here is derived from an EMBL/GenBank/DDBJ whole genome shotgun (WGS) entry which is preliminary data.</text>
</comment>
<evidence type="ECO:0000313" key="2">
    <source>
        <dbReference type="EMBL" id="KAJ2901724.1"/>
    </source>
</evidence>
<dbReference type="EMBL" id="JAKWBI020000141">
    <property type="protein sequence ID" value="KAJ2901724.1"/>
    <property type="molecule type" value="Genomic_DNA"/>
</dbReference>
<feature type="compositionally biased region" description="Low complexity" evidence="1">
    <location>
        <begin position="276"/>
        <end position="288"/>
    </location>
</feature>
<evidence type="ECO:0000256" key="1">
    <source>
        <dbReference type="SAM" id="MobiDB-lite"/>
    </source>
</evidence>
<feature type="compositionally biased region" description="Polar residues" evidence="1">
    <location>
        <begin position="253"/>
        <end position="275"/>
    </location>
</feature>
<feature type="compositionally biased region" description="Low complexity" evidence="1">
    <location>
        <begin position="205"/>
        <end position="218"/>
    </location>
</feature>
<reference evidence="2" key="1">
    <citation type="submission" date="2022-07" db="EMBL/GenBank/DDBJ databases">
        <title>Draft genome sequence of Zalerion maritima ATCC 34329, a (micro)plastics degrading marine fungus.</title>
        <authorList>
            <person name="Paco A."/>
            <person name="Goncalves M.F.M."/>
            <person name="Rocha-Santos T.A.P."/>
            <person name="Alves A."/>
        </authorList>
    </citation>
    <scope>NUCLEOTIDE SEQUENCE</scope>
    <source>
        <strain evidence="2">ATCC 34329</strain>
    </source>
</reference>
<proteinExistence type="predicted"/>
<accession>A0AAD5RRR5</accession>
<gene>
    <name evidence="2" type="ORF">MKZ38_001534</name>
</gene>
<sequence>MTEDNEGAPTRKRIAVAVSSTETPLRADPSASFTYSVDTARRFHSGPPMAYDPSDLSPHTVPDMTGYRNYYPRPSADQQSSYYGVPGPATTWGSSMPSTYSDETGSGVGVDYSGMQAQYNSPMMPLYASPSPSRWAGSRASGSQVYATDTTYSPVYQTATSSSSSDASGMTAMAPFPGMGRMAASLPTPPALVDGTKMGAMLPTPASSSRNPLPSSPSTYRMPSSVHMSEGLPPSSSPVESGNSATYYEYPPQASNLGSAGTPVSATRSTLPGNGSTLSITSSTASATDPGLYSSGQGSTRDDAYGPSHQGLQIFRHDQDLKSQGSNENMSYMYSGGGGGDTGSGYYSPASVEVPGTAGSSAERDSSRVGLRA</sequence>
<evidence type="ECO:0000313" key="3">
    <source>
        <dbReference type="Proteomes" id="UP001201980"/>
    </source>
</evidence>
<protein>
    <submittedName>
        <fullName evidence="2">Uncharacterized protein</fullName>
    </submittedName>
</protein>
<dbReference type="AlphaFoldDB" id="A0AAD5RRR5"/>